<dbReference type="eggNOG" id="ENOG502ZBFX">
    <property type="taxonomic scope" value="Bacteria"/>
</dbReference>
<gene>
    <name evidence="1" type="ORF">EIKCOROL_00352</name>
</gene>
<comment type="caution">
    <text evidence="1">The sequence shown here is derived from an EMBL/GenBank/DDBJ whole genome shotgun (WGS) entry which is preliminary data.</text>
</comment>
<dbReference type="Proteomes" id="UP000005837">
    <property type="component" value="Unassembled WGS sequence"/>
</dbReference>
<sequence>MIRLNGHILRNKAVKTVYKKFIFWYMRKCGIGVALHKGSDFMLFFIDCDDIWQKIPNYAELVTHFKPNGLRANLTVLRWLLDTNQVVIDEALKDDLVELERIQALFNKLKESIPCIASYYQKLQRQCDEGKTSLKSVRLALQPAIDLISTNEITDYPTQDQLNQYLVEKSGQTAAITGFINHLKSKYHRELEIDRKLIQKIKTKQLKKHCFQRLVELYKKFELTDNEQMELVYVVLYSLHSIEVKQPKQDSILLLDGVAYYRSGDKDYFLPHDIYQRIKP</sequence>
<protein>
    <submittedName>
        <fullName evidence="1">Uncharacterized protein</fullName>
    </submittedName>
</protein>
<proteinExistence type="predicted"/>
<reference evidence="1 2" key="1">
    <citation type="submission" date="2009-01" db="EMBL/GenBank/DDBJ databases">
        <authorList>
            <person name="Fulton L."/>
            <person name="Clifton S."/>
            <person name="Chinwalla A.T."/>
            <person name="Mitreva M."/>
            <person name="Sodergren E."/>
            <person name="Weinstock G."/>
            <person name="Clifton S."/>
            <person name="Dooling D.J."/>
            <person name="Fulton B."/>
            <person name="Minx P."/>
            <person name="Pepin K.H."/>
            <person name="Johnson M."/>
            <person name="Bhonagiri V."/>
            <person name="Nash W.E."/>
            <person name="Mardis E.R."/>
            <person name="Wilson R.K."/>
        </authorList>
    </citation>
    <scope>NUCLEOTIDE SEQUENCE [LARGE SCALE GENOMIC DNA]</scope>
    <source>
        <strain evidence="1 2">ATCC 23834</strain>
    </source>
</reference>
<dbReference type="HOGENOM" id="CLU_043918_0_0_4"/>
<dbReference type="AlphaFoldDB" id="C0DSN0"/>
<evidence type="ECO:0000313" key="2">
    <source>
        <dbReference type="Proteomes" id="UP000005837"/>
    </source>
</evidence>
<name>C0DSN0_EIKCO</name>
<accession>C0DSN0</accession>
<dbReference type="EMBL" id="ACEA01000006">
    <property type="protein sequence ID" value="EEG24943.1"/>
    <property type="molecule type" value="Genomic_DNA"/>
</dbReference>
<evidence type="ECO:0000313" key="1">
    <source>
        <dbReference type="EMBL" id="EEG24943.1"/>
    </source>
</evidence>
<organism evidence="1 2">
    <name type="scientific">Eikenella corrodens ATCC 23834</name>
    <dbReference type="NCBI Taxonomy" id="546274"/>
    <lineage>
        <taxon>Bacteria</taxon>
        <taxon>Pseudomonadati</taxon>
        <taxon>Pseudomonadota</taxon>
        <taxon>Betaproteobacteria</taxon>
        <taxon>Neisseriales</taxon>
        <taxon>Neisseriaceae</taxon>
        <taxon>Eikenella</taxon>
    </lineage>
</organism>